<keyword evidence="3 10" id="KW-0997">Cell inner membrane</keyword>
<accession>T0ALM5</accession>
<feature type="binding site" evidence="10">
    <location>
        <position position="162"/>
    </location>
    <ligand>
        <name>substrate</name>
    </ligand>
</feature>
<dbReference type="PATRIC" id="fig|1348657.5.peg.3773"/>
<dbReference type="GO" id="GO:0009245">
    <property type="term" value="P:lipid A biosynthetic process"/>
    <property type="evidence" value="ECO:0007669"/>
    <property type="project" value="UniProtKB-UniRule"/>
</dbReference>
<dbReference type="CDD" id="cd07398">
    <property type="entry name" value="MPP_YbbF-LpxH"/>
    <property type="match status" value="1"/>
</dbReference>
<feature type="binding site" evidence="10">
    <location>
        <position position="45"/>
    </location>
    <ligand>
        <name>Mn(2+)</name>
        <dbReference type="ChEBI" id="CHEBI:29035"/>
        <label>1</label>
    </ligand>
</feature>
<reference evidence="13 14" key="1">
    <citation type="submission" date="2013-06" db="EMBL/GenBank/DDBJ databases">
        <title>Draft genome sequence of Thauera terpenica.</title>
        <authorList>
            <person name="Liu B."/>
            <person name="Frostegard A.H."/>
            <person name="Shapleigh J.P."/>
        </authorList>
    </citation>
    <scope>NUCLEOTIDE SEQUENCE [LARGE SCALE GENOMIC DNA]</scope>
    <source>
        <strain evidence="13 14">58Eu</strain>
    </source>
</reference>
<comment type="similarity">
    <text evidence="10">Belongs to the LpxH family.</text>
</comment>
<comment type="catalytic activity">
    <reaction evidence="10">
        <text>UDP-2-N,3-O-bis[(3R)-3-hydroxytetradecanoyl]-alpha-D-glucosamine + H2O = 2-N,3-O-bis[(3R)-3-hydroxytetradecanoyl]-alpha-D-glucosaminyl 1-phosphate + UMP + 2 H(+)</text>
        <dbReference type="Rhea" id="RHEA:25213"/>
        <dbReference type="ChEBI" id="CHEBI:15377"/>
        <dbReference type="ChEBI" id="CHEBI:15378"/>
        <dbReference type="ChEBI" id="CHEBI:57865"/>
        <dbReference type="ChEBI" id="CHEBI:57957"/>
        <dbReference type="ChEBI" id="CHEBI:78847"/>
        <dbReference type="EC" id="3.6.1.54"/>
    </reaction>
</comment>
<evidence type="ECO:0000256" key="1">
    <source>
        <dbReference type="ARBA" id="ARBA00022475"/>
    </source>
</evidence>
<dbReference type="EMBL" id="ATJV01000125">
    <property type="protein sequence ID" value="EPZ13754.1"/>
    <property type="molecule type" value="Genomic_DNA"/>
</dbReference>
<gene>
    <name evidence="10" type="primary">lpxH</name>
    <name evidence="13" type="ORF">M622_08635</name>
</gene>
<dbReference type="Pfam" id="PF00149">
    <property type="entry name" value="Metallophos"/>
    <property type="match status" value="1"/>
</dbReference>
<evidence type="ECO:0000256" key="8">
    <source>
        <dbReference type="ARBA" id="ARBA00023136"/>
    </source>
</evidence>
<feature type="binding site" evidence="10">
    <location>
        <position position="204"/>
    </location>
    <ligand>
        <name>substrate</name>
    </ligand>
</feature>
<proteinExistence type="inferred from homology"/>
<evidence type="ECO:0000256" key="6">
    <source>
        <dbReference type="ARBA" id="ARBA00022801"/>
    </source>
</evidence>
<dbReference type="AlphaFoldDB" id="T0ALM5"/>
<evidence type="ECO:0000256" key="2">
    <source>
        <dbReference type="ARBA" id="ARBA00022516"/>
    </source>
</evidence>
<dbReference type="EC" id="3.6.1.54" evidence="10"/>
<keyword evidence="4 10" id="KW-0441">Lipid A biosynthesis</keyword>
<keyword evidence="8 10" id="KW-0472">Membrane</keyword>
<comment type="function">
    <text evidence="10">Hydrolyzes the pyrophosphate bond of UDP-2,3-diacylglucosamine to yield 2,3-diacylglucosamine 1-phosphate (lipid X) and UMP by catalyzing the attack of water at the alpha-P atom. Involved in the biosynthesis of lipid A, a phosphorylated glycolipid that anchors the lipopolysaccharide to the outer membrane of the cell.</text>
</comment>
<evidence type="ECO:0000256" key="11">
    <source>
        <dbReference type="SAM" id="MobiDB-lite"/>
    </source>
</evidence>
<dbReference type="GO" id="GO:0005737">
    <property type="term" value="C:cytoplasm"/>
    <property type="evidence" value="ECO:0007669"/>
    <property type="project" value="InterPro"/>
</dbReference>
<dbReference type="STRING" id="1348657.M622_08635"/>
<feature type="domain" description="Calcineurin-like phosphoesterase" evidence="12">
    <location>
        <begin position="37"/>
        <end position="239"/>
    </location>
</feature>
<keyword evidence="9 10" id="KW-0464">Manganese</keyword>
<keyword evidence="1 10" id="KW-1003">Cell membrane</keyword>
<comment type="subcellular location">
    <subcellularLocation>
        <location evidence="10">Cell inner membrane</location>
        <topology evidence="10">Peripheral membrane protein</topology>
        <orientation evidence="10">Cytoplasmic side</orientation>
    </subcellularLocation>
</comment>
<comment type="pathway">
    <text evidence="10">Glycolipid biosynthesis; lipid IV(A) biosynthesis; lipid IV(A) from (3R)-3-hydroxytetradecanoyl-[acyl-carrier-protein] and UDP-N-acetyl-alpha-D-glucosamine: step 4/6.</text>
</comment>
<evidence type="ECO:0000256" key="7">
    <source>
        <dbReference type="ARBA" id="ARBA00023098"/>
    </source>
</evidence>
<dbReference type="NCBIfam" id="TIGR01854">
    <property type="entry name" value="lipid_A_lpxH"/>
    <property type="match status" value="1"/>
</dbReference>
<feature type="binding site" evidence="10">
    <location>
        <position position="207"/>
    </location>
    <ligand>
        <name>substrate</name>
    </ligand>
</feature>
<dbReference type="InterPro" id="IPR010138">
    <property type="entry name" value="UDP-diacylglucosamine_Hdrlase"/>
</dbReference>
<dbReference type="eggNOG" id="COG2908">
    <property type="taxonomic scope" value="Bacteria"/>
</dbReference>
<keyword evidence="2 10" id="KW-0444">Lipid biosynthesis</keyword>
<sequence>MSDSAPDAAHTRGTALAPGEGPQPIEPMPEALQATLPALFISDLHLSAEEPANVAAFLDFLQGKAREAASLFILGDLFEYWAGDDDLATPFNARAAAAIRALADAGTAVFFMRGNRDLLAGPTFAEAIGARLLEDPTRVRFDKDADAPPLLLSHGDALCTDDLAYQAFRRQVRDPAWQTGFLAQPLAARKAFIASLRQQSETAKAEKAIEIMDVNADAVAALLRTHGYPSLIHGHTHRPACHLAEVDGHSCTRHVLSDWRGQASWLHYDGRVFTSGSGDTARG</sequence>
<evidence type="ECO:0000256" key="9">
    <source>
        <dbReference type="ARBA" id="ARBA00023211"/>
    </source>
</evidence>
<dbReference type="InterPro" id="IPR029052">
    <property type="entry name" value="Metallo-depent_PP-like"/>
</dbReference>
<feature type="binding site" evidence="10">
    <location>
        <position position="43"/>
    </location>
    <ligand>
        <name>Mn(2+)</name>
        <dbReference type="ChEBI" id="CHEBI:29035"/>
        <label>1</label>
    </ligand>
</feature>
<feature type="binding site" evidence="10">
    <location>
        <position position="200"/>
    </location>
    <ligand>
        <name>substrate</name>
    </ligand>
</feature>
<evidence type="ECO:0000313" key="14">
    <source>
        <dbReference type="Proteomes" id="UP000015455"/>
    </source>
</evidence>
<feature type="binding site" evidence="10">
    <location>
        <position position="76"/>
    </location>
    <ligand>
        <name>Mn(2+)</name>
        <dbReference type="ChEBI" id="CHEBI:29035"/>
        <label>2</label>
    </ligand>
</feature>
<dbReference type="GO" id="GO:0030145">
    <property type="term" value="F:manganese ion binding"/>
    <property type="evidence" value="ECO:0007669"/>
    <property type="project" value="UniProtKB-UniRule"/>
</dbReference>
<feature type="binding site" evidence="10">
    <location>
        <position position="235"/>
    </location>
    <ligand>
        <name>substrate</name>
    </ligand>
</feature>
<comment type="cofactor">
    <cofactor evidence="10">
        <name>Mn(2+)</name>
        <dbReference type="ChEBI" id="CHEBI:29035"/>
    </cofactor>
    <text evidence="10">Binds 2 Mn(2+) ions per subunit in a binuclear metal center.</text>
</comment>
<evidence type="ECO:0000313" key="13">
    <source>
        <dbReference type="EMBL" id="EPZ13754.1"/>
    </source>
</evidence>
<feature type="binding site" evidence="10">
    <location>
        <position position="237"/>
    </location>
    <ligand>
        <name>Mn(2+)</name>
        <dbReference type="ChEBI" id="CHEBI:29035"/>
        <label>1</label>
    </ligand>
</feature>
<dbReference type="SUPFAM" id="SSF56300">
    <property type="entry name" value="Metallo-dependent phosphatases"/>
    <property type="match status" value="1"/>
</dbReference>
<comment type="caution">
    <text evidence="13">The sequence shown here is derived from an EMBL/GenBank/DDBJ whole genome shotgun (WGS) entry which is preliminary data.</text>
</comment>
<dbReference type="GO" id="GO:0019897">
    <property type="term" value="C:extrinsic component of plasma membrane"/>
    <property type="evidence" value="ECO:0007669"/>
    <property type="project" value="UniProtKB-UniRule"/>
</dbReference>
<dbReference type="HAMAP" id="MF_00575">
    <property type="entry name" value="LpxH"/>
    <property type="match status" value="1"/>
</dbReference>
<keyword evidence="6 10" id="KW-0378">Hydrolase</keyword>
<evidence type="ECO:0000259" key="12">
    <source>
        <dbReference type="Pfam" id="PF00149"/>
    </source>
</evidence>
<dbReference type="GO" id="GO:0008758">
    <property type="term" value="F:UDP-2,3-diacylglucosamine hydrolase activity"/>
    <property type="evidence" value="ECO:0007669"/>
    <property type="project" value="UniProtKB-UniRule"/>
</dbReference>
<feature type="binding site" evidence="10">
    <location>
        <position position="154"/>
    </location>
    <ligand>
        <name>Mn(2+)</name>
        <dbReference type="ChEBI" id="CHEBI:29035"/>
        <label>2</label>
    </ligand>
</feature>
<feature type="binding site" evidence="10">
    <location>
        <position position="76"/>
    </location>
    <ligand>
        <name>Mn(2+)</name>
        <dbReference type="ChEBI" id="CHEBI:29035"/>
        <label>1</label>
    </ligand>
</feature>
<feature type="binding site" evidence="10">
    <location>
        <position position="235"/>
    </location>
    <ligand>
        <name>Mn(2+)</name>
        <dbReference type="ChEBI" id="CHEBI:29035"/>
        <label>2</label>
    </ligand>
</feature>
<organism evidence="13 14">
    <name type="scientific">Thauera terpenica 58Eu</name>
    <dbReference type="NCBI Taxonomy" id="1348657"/>
    <lineage>
        <taxon>Bacteria</taxon>
        <taxon>Pseudomonadati</taxon>
        <taxon>Pseudomonadota</taxon>
        <taxon>Betaproteobacteria</taxon>
        <taxon>Rhodocyclales</taxon>
        <taxon>Zoogloeaceae</taxon>
        <taxon>Thauera</taxon>
    </lineage>
</organism>
<keyword evidence="5 10" id="KW-0479">Metal-binding</keyword>
<keyword evidence="7 10" id="KW-0443">Lipid metabolism</keyword>
<dbReference type="NCBIfam" id="NF003743">
    <property type="entry name" value="PRK05340.1"/>
    <property type="match status" value="1"/>
</dbReference>
<evidence type="ECO:0000256" key="10">
    <source>
        <dbReference type="HAMAP-Rule" id="MF_00575"/>
    </source>
</evidence>
<keyword evidence="14" id="KW-1185">Reference proteome</keyword>
<evidence type="ECO:0000256" key="4">
    <source>
        <dbReference type="ARBA" id="ARBA00022556"/>
    </source>
</evidence>
<feature type="region of interest" description="Disordered" evidence="11">
    <location>
        <begin position="1"/>
        <end position="28"/>
    </location>
</feature>
<dbReference type="PANTHER" id="PTHR34990:SF1">
    <property type="entry name" value="UDP-2,3-DIACYLGLUCOSAMINE HYDROLASE"/>
    <property type="match status" value="1"/>
</dbReference>
<dbReference type="PANTHER" id="PTHR34990">
    <property type="entry name" value="UDP-2,3-DIACYLGLUCOSAMINE HYDROLASE-RELATED"/>
    <property type="match status" value="1"/>
</dbReference>
<feature type="binding site" evidence="10">
    <location>
        <position position="115"/>
    </location>
    <ligand>
        <name>Mn(2+)</name>
        <dbReference type="ChEBI" id="CHEBI:29035"/>
        <label>2</label>
    </ligand>
</feature>
<name>T0ALM5_9RHOO</name>
<evidence type="ECO:0000256" key="3">
    <source>
        <dbReference type="ARBA" id="ARBA00022519"/>
    </source>
</evidence>
<dbReference type="Gene3D" id="3.60.21.10">
    <property type="match status" value="1"/>
</dbReference>
<protein>
    <recommendedName>
        <fullName evidence="10">UDP-2,3-diacylglucosamine hydrolase</fullName>
        <ecNumber evidence="10">3.6.1.54</ecNumber>
    </recommendedName>
    <alternativeName>
        <fullName evidence="10">UDP-2,3-diacylglucosamine diphosphatase</fullName>
    </alternativeName>
</protein>
<dbReference type="InterPro" id="IPR043461">
    <property type="entry name" value="LpxH-like"/>
</dbReference>
<dbReference type="UniPathway" id="UPA00359">
    <property type="reaction ID" value="UER00480"/>
</dbReference>
<dbReference type="InterPro" id="IPR004843">
    <property type="entry name" value="Calcineurin-like_PHP"/>
</dbReference>
<dbReference type="Proteomes" id="UP000015455">
    <property type="component" value="Unassembled WGS sequence"/>
</dbReference>
<feature type="binding site" evidence="10">
    <location>
        <begin position="115"/>
        <end position="116"/>
    </location>
    <ligand>
        <name>substrate</name>
    </ligand>
</feature>
<evidence type="ECO:0000256" key="5">
    <source>
        <dbReference type="ARBA" id="ARBA00022723"/>
    </source>
</evidence>